<name>A0A2R6PTQ8_ACTCC</name>
<proteinExistence type="predicted"/>
<sequence length="114" mass="12467">MTLVMFRKYLKIWRSLRKATRQKRDGGAEIQDGGGLVGGLNCGGHHSTNTAYGGASLYSVTTSIAPPFSISAMVGEEDEQAIPLISHTHHRLLLHYSLMDTSKEQVLCGRPLPM</sequence>
<gene>
    <name evidence="1" type="ORF">CEY00_Acc26481</name>
</gene>
<organism evidence="1 2">
    <name type="scientific">Actinidia chinensis var. chinensis</name>
    <name type="common">Chinese soft-hair kiwi</name>
    <dbReference type="NCBI Taxonomy" id="1590841"/>
    <lineage>
        <taxon>Eukaryota</taxon>
        <taxon>Viridiplantae</taxon>
        <taxon>Streptophyta</taxon>
        <taxon>Embryophyta</taxon>
        <taxon>Tracheophyta</taxon>
        <taxon>Spermatophyta</taxon>
        <taxon>Magnoliopsida</taxon>
        <taxon>eudicotyledons</taxon>
        <taxon>Gunneridae</taxon>
        <taxon>Pentapetalae</taxon>
        <taxon>asterids</taxon>
        <taxon>Ericales</taxon>
        <taxon>Actinidiaceae</taxon>
        <taxon>Actinidia</taxon>
    </lineage>
</organism>
<evidence type="ECO:0000313" key="1">
    <source>
        <dbReference type="EMBL" id="PSR96429.1"/>
    </source>
</evidence>
<dbReference type="InParanoid" id="A0A2R6PTQ8"/>
<evidence type="ECO:0000313" key="2">
    <source>
        <dbReference type="Proteomes" id="UP000241394"/>
    </source>
</evidence>
<reference evidence="2" key="2">
    <citation type="journal article" date="2018" name="BMC Genomics">
        <title>A manually annotated Actinidia chinensis var. chinensis (kiwifruit) genome highlights the challenges associated with draft genomes and gene prediction in plants.</title>
        <authorList>
            <person name="Pilkington S.M."/>
            <person name="Crowhurst R."/>
            <person name="Hilario E."/>
            <person name="Nardozza S."/>
            <person name="Fraser L."/>
            <person name="Peng Y."/>
            <person name="Gunaseelan K."/>
            <person name="Simpson R."/>
            <person name="Tahir J."/>
            <person name="Deroles S.C."/>
            <person name="Templeton K."/>
            <person name="Luo Z."/>
            <person name="Davy M."/>
            <person name="Cheng C."/>
            <person name="McNeilage M."/>
            <person name="Scaglione D."/>
            <person name="Liu Y."/>
            <person name="Zhang Q."/>
            <person name="Datson P."/>
            <person name="De Silva N."/>
            <person name="Gardiner S.E."/>
            <person name="Bassett H."/>
            <person name="Chagne D."/>
            <person name="McCallum J."/>
            <person name="Dzierzon H."/>
            <person name="Deng C."/>
            <person name="Wang Y.Y."/>
            <person name="Barron L."/>
            <person name="Manako K."/>
            <person name="Bowen J."/>
            <person name="Foster T.M."/>
            <person name="Erridge Z.A."/>
            <person name="Tiffin H."/>
            <person name="Waite C.N."/>
            <person name="Davies K.M."/>
            <person name="Grierson E.P."/>
            <person name="Laing W.A."/>
            <person name="Kirk R."/>
            <person name="Chen X."/>
            <person name="Wood M."/>
            <person name="Montefiori M."/>
            <person name="Brummell D.A."/>
            <person name="Schwinn K.E."/>
            <person name="Catanach A."/>
            <person name="Fullerton C."/>
            <person name="Li D."/>
            <person name="Meiyalaghan S."/>
            <person name="Nieuwenhuizen N."/>
            <person name="Read N."/>
            <person name="Prakash R."/>
            <person name="Hunter D."/>
            <person name="Zhang H."/>
            <person name="McKenzie M."/>
            <person name="Knabel M."/>
            <person name="Harris A."/>
            <person name="Allan A.C."/>
            <person name="Gleave A."/>
            <person name="Chen A."/>
            <person name="Janssen B.J."/>
            <person name="Plunkett B."/>
            <person name="Ampomah-Dwamena C."/>
            <person name="Voogd C."/>
            <person name="Leif D."/>
            <person name="Lafferty D."/>
            <person name="Souleyre E.J.F."/>
            <person name="Varkonyi-Gasic E."/>
            <person name="Gambi F."/>
            <person name="Hanley J."/>
            <person name="Yao J.L."/>
            <person name="Cheung J."/>
            <person name="David K.M."/>
            <person name="Warren B."/>
            <person name="Marsh K."/>
            <person name="Snowden K.C."/>
            <person name="Lin-Wang K."/>
            <person name="Brian L."/>
            <person name="Martinez-Sanchez M."/>
            <person name="Wang M."/>
            <person name="Ileperuma N."/>
            <person name="Macnee N."/>
            <person name="Campin R."/>
            <person name="McAtee P."/>
            <person name="Drummond R.S.M."/>
            <person name="Espley R.V."/>
            <person name="Ireland H.S."/>
            <person name="Wu R."/>
            <person name="Atkinson R.G."/>
            <person name="Karunairetnam S."/>
            <person name="Bulley S."/>
            <person name="Chunkath S."/>
            <person name="Hanley Z."/>
            <person name="Storey R."/>
            <person name="Thrimawithana A.H."/>
            <person name="Thomson S."/>
            <person name="David C."/>
            <person name="Testolin R."/>
            <person name="Huang H."/>
            <person name="Hellens R.P."/>
            <person name="Schaffer R.J."/>
        </authorList>
    </citation>
    <scope>NUCLEOTIDE SEQUENCE [LARGE SCALE GENOMIC DNA]</scope>
    <source>
        <strain evidence="2">cv. Red5</strain>
    </source>
</reference>
<keyword evidence="2" id="KW-1185">Reference proteome</keyword>
<reference evidence="1 2" key="1">
    <citation type="submission" date="2017-07" db="EMBL/GenBank/DDBJ databases">
        <title>An improved, manually edited Actinidia chinensis var. chinensis (kiwifruit) genome highlights the challenges associated with draft genomes and gene prediction in plants.</title>
        <authorList>
            <person name="Pilkington S."/>
            <person name="Crowhurst R."/>
            <person name="Hilario E."/>
            <person name="Nardozza S."/>
            <person name="Fraser L."/>
            <person name="Peng Y."/>
            <person name="Gunaseelan K."/>
            <person name="Simpson R."/>
            <person name="Tahir J."/>
            <person name="Deroles S."/>
            <person name="Templeton K."/>
            <person name="Luo Z."/>
            <person name="Davy M."/>
            <person name="Cheng C."/>
            <person name="Mcneilage M."/>
            <person name="Scaglione D."/>
            <person name="Liu Y."/>
            <person name="Zhang Q."/>
            <person name="Datson P."/>
            <person name="De Silva N."/>
            <person name="Gardiner S."/>
            <person name="Bassett H."/>
            <person name="Chagne D."/>
            <person name="Mccallum J."/>
            <person name="Dzierzon H."/>
            <person name="Deng C."/>
            <person name="Wang Y.-Y."/>
            <person name="Barron N."/>
            <person name="Manako K."/>
            <person name="Bowen J."/>
            <person name="Foster T."/>
            <person name="Erridge Z."/>
            <person name="Tiffin H."/>
            <person name="Waite C."/>
            <person name="Davies K."/>
            <person name="Grierson E."/>
            <person name="Laing W."/>
            <person name="Kirk R."/>
            <person name="Chen X."/>
            <person name="Wood M."/>
            <person name="Montefiori M."/>
            <person name="Brummell D."/>
            <person name="Schwinn K."/>
            <person name="Catanach A."/>
            <person name="Fullerton C."/>
            <person name="Li D."/>
            <person name="Meiyalaghan S."/>
            <person name="Nieuwenhuizen N."/>
            <person name="Read N."/>
            <person name="Prakash R."/>
            <person name="Hunter D."/>
            <person name="Zhang H."/>
            <person name="Mckenzie M."/>
            <person name="Knabel M."/>
            <person name="Harris A."/>
            <person name="Allan A."/>
            <person name="Chen A."/>
            <person name="Janssen B."/>
            <person name="Plunkett B."/>
            <person name="Dwamena C."/>
            <person name="Voogd C."/>
            <person name="Leif D."/>
            <person name="Lafferty D."/>
            <person name="Souleyre E."/>
            <person name="Varkonyi-Gasic E."/>
            <person name="Gambi F."/>
            <person name="Hanley J."/>
            <person name="Yao J.-L."/>
            <person name="Cheung J."/>
            <person name="David K."/>
            <person name="Warren B."/>
            <person name="Marsh K."/>
            <person name="Snowden K."/>
            <person name="Lin-Wang K."/>
            <person name="Brian L."/>
            <person name="Martinez-Sanchez M."/>
            <person name="Wang M."/>
            <person name="Ileperuma N."/>
            <person name="Macnee N."/>
            <person name="Campin R."/>
            <person name="Mcatee P."/>
            <person name="Drummond R."/>
            <person name="Espley R."/>
            <person name="Ireland H."/>
            <person name="Wu R."/>
            <person name="Atkinson R."/>
            <person name="Karunairetnam S."/>
            <person name="Bulley S."/>
            <person name="Chunkath S."/>
            <person name="Hanley Z."/>
            <person name="Storey R."/>
            <person name="Thrimawithana A."/>
            <person name="Thomson S."/>
            <person name="David C."/>
            <person name="Testolin R."/>
        </authorList>
    </citation>
    <scope>NUCLEOTIDE SEQUENCE [LARGE SCALE GENOMIC DNA]</scope>
    <source>
        <strain evidence="2">cv. Red5</strain>
        <tissue evidence="1">Young leaf</tissue>
    </source>
</reference>
<dbReference type="EMBL" id="NKQK01000023">
    <property type="protein sequence ID" value="PSR96429.1"/>
    <property type="molecule type" value="Genomic_DNA"/>
</dbReference>
<dbReference type="Gramene" id="PSR96429">
    <property type="protein sequence ID" value="PSR96429"/>
    <property type="gene ID" value="CEY00_Acc26481"/>
</dbReference>
<protein>
    <submittedName>
        <fullName evidence="1">Uncharacterized protein</fullName>
    </submittedName>
</protein>
<dbReference type="Proteomes" id="UP000241394">
    <property type="component" value="Chromosome LG23"/>
</dbReference>
<dbReference type="AlphaFoldDB" id="A0A2R6PTQ8"/>
<accession>A0A2R6PTQ8</accession>
<comment type="caution">
    <text evidence="1">The sequence shown here is derived from an EMBL/GenBank/DDBJ whole genome shotgun (WGS) entry which is preliminary data.</text>
</comment>